<name>W6ZG54_COCMI</name>
<protein>
    <recommendedName>
        <fullName evidence="10">MBOAT family protein</fullName>
    </recommendedName>
</protein>
<keyword evidence="6" id="KW-0012">Acyltransferase</keyword>
<dbReference type="GO" id="GO:0030258">
    <property type="term" value="P:lipid modification"/>
    <property type="evidence" value="ECO:0007669"/>
    <property type="project" value="TreeGrafter"/>
</dbReference>
<evidence type="ECO:0000256" key="6">
    <source>
        <dbReference type="ARBA" id="ARBA00023315"/>
    </source>
</evidence>
<dbReference type="GO" id="GO:0005783">
    <property type="term" value="C:endoplasmic reticulum"/>
    <property type="evidence" value="ECO:0007669"/>
    <property type="project" value="TreeGrafter"/>
</dbReference>
<keyword evidence="4 7" id="KW-1133">Transmembrane helix</keyword>
<dbReference type="InterPro" id="IPR004299">
    <property type="entry name" value="MBOAT_fam"/>
</dbReference>
<evidence type="ECO:0008006" key="10">
    <source>
        <dbReference type="Google" id="ProtNLM"/>
    </source>
</evidence>
<evidence type="ECO:0000313" key="8">
    <source>
        <dbReference type="EMBL" id="EUC49010.1"/>
    </source>
</evidence>
<feature type="transmembrane region" description="Helical" evidence="7">
    <location>
        <begin position="450"/>
        <end position="469"/>
    </location>
</feature>
<dbReference type="KEGG" id="bor:COCMIDRAFT_33486"/>
<keyword evidence="3 7" id="KW-0812">Transmembrane</keyword>
<dbReference type="STRING" id="930090.W6ZG54"/>
<dbReference type="PANTHER" id="PTHR13906">
    <property type="entry name" value="PORCUPINE"/>
    <property type="match status" value="1"/>
</dbReference>
<dbReference type="GO" id="GO:0046474">
    <property type="term" value="P:glycerophospholipid biosynthetic process"/>
    <property type="evidence" value="ECO:0007669"/>
    <property type="project" value="TreeGrafter"/>
</dbReference>
<keyword evidence="2" id="KW-0808">Transferase</keyword>
<dbReference type="OrthoDB" id="286734at2759"/>
<dbReference type="GO" id="GO:0047184">
    <property type="term" value="F:1-acylglycerophosphocholine O-acyltransferase activity"/>
    <property type="evidence" value="ECO:0007669"/>
    <property type="project" value="TreeGrafter"/>
</dbReference>
<comment type="subcellular location">
    <subcellularLocation>
        <location evidence="1">Membrane</location>
        <topology evidence="1">Multi-pass membrane protein</topology>
    </subcellularLocation>
</comment>
<dbReference type="GO" id="GO:0003841">
    <property type="term" value="F:1-acylglycerol-3-phosphate O-acyltransferase activity"/>
    <property type="evidence" value="ECO:0007669"/>
    <property type="project" value="TreeGrafter"/>
</dbReference>
<dbReference type="InterPro" id="IPR049941">
    <property type="entry name" value="LPLAT_7/PORCN-like"/>
</dbReference>
<dbReference type="AlphaFoldDB" id="W6ZG54"/>
<dbReference type="eggNOG" id="KOG2704">
    <property type="taxonomic scope" value="Eukaryota"/>
</dbReference>
<accession>W6ZG54</accession>
<keyword evidence="9" id="KW-1185">Reference proteome</keyword>
<gene>
    <name evidence="8" type="ORF">COCMIDRAFT_33486</name>
</gene>
<reference evidence="8 9" key="1">
    <citation type="journal article" date="2013" name="PLoS Genet.">
        <title>Comparative genome structure, secondary metabolite, and effector coding capacity across Cochliobolus pathogens.</title>
        <authorList>
            <person name="Condon B.J."/>
            <person name="Leng Y."/>
            <person name="Wu D."/>
            <person name="Bushley K.E."/>
            <person name="Ohm R.A."/>
            <person name="Otillar R."/>
            <person name="Martin J."/>
            <person name="Schackwitz W."/>
            <person name="Grimwood J."/>
            <person name="MohdZainudin N."/>
            <person name="Xue C."/>
            <person name="Wang R."/>
            <person name="Manning V.A."/>
            <person name="Dhillon B."/>
            <person name="Tu Z.J."/>
            <person name="Steffenson B.J."/>
            <person name="Salamov A."/>
            <person name="Sun H."/>
            <person name="Lowry S."/>
            <person name="LaButti K."/>
            <person name="Han J."/>
            <person name="Copeland A."/>
            <person name="Lindquist E."/>
            <person name="Barry K."/>
            <person name="Schmutz J."/>
            <person name="Baker S.E."/>
            <person name="Ciuffetti L.M."/>
            <person name="Grigoriev I.V."/>
            <person name="Zhong S."/>
            <person name="Turgeon B.G."/>
        </authorList>
    </citation>
    <scope>NUCLEOTIDE SEQUENCE [LARGE SCALE GENOMIC DNA]</scope>
    <source>
        <strain evidence="8 9">ATCC 44560</strain>
    </source>
</reference>
<evidence type="ECO:0000256" key="7">
    <source>
        <dbReference type="SAM" id="Phobius"/>
    </source>
</evidence>
<evidence type="ECO:0000313" key="9">
    <source>
        <dbReference type="Proteomes" id="UP000054032"/>
    </source>
</evidence>
<dbReference type="Pfam" id="PF03062">
    <property type="entry name" value="MBOAT"/>
    <property type="match status" value="1"/>
</dbReference>
<evidence type="ECO:0000256" key="1">
    <source>
        <dbReference type="ARBA" id="ARBA00004141"/>
    </source>
</evidence>
<evidence type="ECO:0000256" key="3">
    <source>
        <dbReference type="ARBA" id="ARBA00022692"/>
    </source>
</evidence>
<dbReference type="PANTHER" id="PTHR13906:SF4">
    <property type="entry name" value="LYSOPHOSPHOLIPID ACYLTRANSFERASE 6"/>
    <property type="match status" value="1"/>
</dbReference>
<feature type="transmembrane region" description="Helical" evidence="7">
    <location>
        <begin position="227"/>
        <end position="249"/>
    </location>
</feature>
<sequence length="586" mass="66445">MLPYINAPFEYAGSILGNSADELKLVFSFYLSYPLAAVLKRIPDKDPWKKNLFVISVSMFYLVGLFDLWAGLRTIFISAGGAYLIASRIHSPYMPWIGFVFLMGHMSVNHIYRQAVNDPSVFDITGAQMVMVMKLTAFCWNVQDGRLAESDLTDFQREHAIRTMPSLLDYTGYVFFFPGLMAGPAFDYADYSQYITTTMFTLPPGTDPSRAPPTRKKRKIPRSGGPAAIKAAYGTLWLVAFIKFSSWYYPAFFLGGEWMHYTFLRRVWQLYMLGLTTRMKYFAVWSLSEGACILSGIGYNGLDPKTHRPKWDRLTNIMPLEIEGAQNARAYLGYWNINTNSWLKNYMYLRVTPKGQKPGFRATLATFVTSAFWHGFYPGYYLAFVLAAFVQTAAKNGRRLVRPLFLTPDGKLPLPSKRYYDVFTMVLTQTVFAFVVAPFILLGFSDTIKVWARVYFYALIGVAGSYALFSRSFPFRKMLVQRQAARVPPAQPASQIDDPMIEKAAREEIRKERLARTASADSISGVGGQHQMPLLGIADDPEKVVDEIVAEVKAEIELRRRRGSITQGFDVKKAVQEKLSQFTKKS</sequence>
<keyword evidence="5 7" id="KW-0472">Membrane</keyword>
<feature type="transmembrane region" description="Helical" evidence="7">
    <location>
        <begin position="51"/>
        <end position="72"/>
    </location>
</feature>
<organism evidence="8 9">
    <name type="scientific">Bipolaris oryzae ATCC 44560</name>
    <dbReference type="NCBI Taxonomy" id="930090"/>
    <lineage>
        <taxon>Eukaryota</taxon>
        <taxon>Fungi</taxon>
        <taxon>Dikarya</taxon>
        <taxon>Ascomycota</taxon>
        <taxon>Pezizomycotina</taxon>
        <taxon>Dothideomycetes</taxon>
        <taxon>Pleosporomycetidae</taxon>
        <taxon>Pleosporales</taxon>
        <taxon>Pleosporineae</taxon>
        <taxon>Pleosporaceae</taxon>
        <taxon>Bipolaris</taxon>
    </lineage>
</organism>
<evidence type="ECO:0000256" key="4">
    <source>
        <dbReference type="ARBA" id="ARBA00022989"/>
    </source>
</evidence>
<dbReference type="RefSeq" id="XP_007684405.1">
    <property type="nucleotide sequence ID" value="XM_007686215.1"/>
</dbReference>
<evidence type="ECO:0000256" key="2">
    <source>
        <dbReference type="ARBA" id="ARBA00022679"/>
    </source>
</evidence>
<feature type="transmembrane region" description="Helical" evidence="7">
    <location>
        <begin position="419"/>
        <end position="444"/>
    </location>
</feature>
<dbReference type="Proteomes" id="UP000054032">
    <property type="component" value="Unassembled WGS sequence"/>
</dbReference>
<proteinExistence type="predicted"/>
<feature type="transmembrane region" description="Helical" evidence="7">
    <location>
        <begin position="380"/>
        <end position="398"/>
    </location>
</feature>
<dbReference type="GeneID" id="19122337"/>
<feature type="transmembrane region" description="Helical" evidence="7">
    <location>
        <begin position="92"/>
        <end position="112"/>
    </location>
</feature>
<dbReference type="EMBL" id="KI963935">
    <property type="protein sequence ID" value="EUC49010.1"/>
    <property type="molecule type" value="Genomic_DNA"/>
</dbReference>
<dbReference type="HOGENOM" id="CLU_011340_5_0_1"/>
<evidence type="ECO:0000256" key="5">
    <source>
        <dbReference type="ARBA" id="ARBA00023136"/>
    </source>
</evidence>
<dbReference type="GO" id="GO:0016020">
    <property type="term" value="C:membrane"/>
    <property type="evidence" value="ECO:0007669"/>
    <property type="project" value="UniProtKB-SubCell"/>
</dbReference>